<keyword evidence="2" id="KW-1185">Reference proteome</keyword>
<reference evidence="1 2" key="1">
    <citation type="journal article" date="2024" name="J Genomics">
        <title>Draft genome sequencing and assembly of Favolaschia claudopus CIRM-BRFM 2984 isolated from oak limbs.</title>
        <authorList>
            <person name="Navarro D."/>
            <person name="Drula E."/>
            <person name="Chaduli D."/>
            <person name="Cazenave R."/>
            <person name="Ahrendt S."/>
            <person name="Wang J."/>
            <person name="Lipzen A."/>
            <person name="Daum C."/>
            <person name="Barry K."/>
            <person name="Grigoriev I.V."/>
            <person name="Favel A."/>
            <person name="Rosso M.N."/>
            <person name="Martin F."/>
        </authorList>
    </citation>
    <scope>NUCLEOTIDE SEQUENCE [LARGE SCALE GENOMIC DNA]</scope>
    <source>
        <strain evidence="1 2">CIRM-BRFM 2984</strain>
    </source>
</reference>
<gene>
    <name evidence="1" type="ORF">R3P38DRAFT_2591556</name>
</gene>
<dbReference type="Proteomes" id="UP001362999">
    <property type="component" value="Unassembled WGS sequence"/>
</dbReference>
<name>A0AAV9YYC2_9AGAR</name>
<evidence type="ECO:0000313" key="2">
    <source>
        <dbReference type="Proteomes" id="UP001362999"/>
    </source>
</evidence>
<protein>
    <submittedName>
        <fullName evidence="1">Uncharacterized protein</fullName>
    </submittedName>
</protein>
<accession>A0AAV9YYC2</accession>
<evidence type="ECO:0000313" key="1">
    <source>
        <dbReference type="EMBL" id="KAK6964757.1"/>
    </source>
</evidence>
<proteinExistence type="predicted"/>
<dbReference type="EMBL" id="JAWWNJ010000301">
    <property type="protein sequence ID" value="KAK6964757.1"/>
    <property type="molecule type" value="Genomic_DNA"/>
</dbReference>
<feature type="non-terminal residue" evidence="1">
    <location>
        <position position="1"/>
    </location>
</feature>
<dbReference type="AlphaFoldDB" id="A0AAV9YYC2"/>
<organism evidence="1 2">
    <name type="scientific">Favolaschia claudopus</name>
    <dbReference type="NCBI Taxonomy" id="2862362"/>
    <lineage>
        <taxon>Eukaryota</taxon>
        <taxon>Fungi</taxon>
        <taxon>Dikarya</taxon>
        <taxon>Basidiomycota</taxon>
        <taxon>Agaricomycotina</taxon>
        <taxon>Agaricomycetes</taxon>
        <taxon>Agaricomycetidae</taxon>
        <taxon>Agaricales</taxon>
        <taxon>Marasmiineae</taxon>
        <taxon>Mycenaceae</taxon>
        <taxon>Favolaschia</taxon>
    </lineage>
</organism>
<sequence>FAVTSPTQILAEKNCERGEDSVLPCHLFIKPDDSWAHVGTHIFKSVKGIPEHNLHEQVDPVNPCGFCGRAGCQIDLSGLPNARTTPKLVAGCSRAHTPFSYGHRKKSATPCTNVPILCMLCPVIAPRKSPPVFWKYSMYPHIRVAHPQHWDDLLSRPMNLPADLALNIAISREEMKALGAISGLEMHR</sequence>
<comment type="caution">
    <text evidence="1">The sequence shown here is derived from an EMBL/GenBank/DDBJ whole genome shotgun (WGS) entry which is preliminary data.</text>
</comment>